<protein>
    <submittedName>
        <fullName evidence="2">Uncharacterized protein</fullName>
    </submittedName>
</protein>
<feature type="transmembrane region" description="Helical" evidence="1">
    <location>
        <begin position="51"/>
        <end position="81"/>
    </location>
</feature>
<sequence>MGTGRFFLAFLLLRYLRHKAFWDLLGVGLPFFFFHLLYLGEKKKAGKALDIFVGVFFFSFLVGLFVTTTKGRLGVLLLIVFSGDMFG</sequence>
<organism evidence="2 3">
    <name type="scientific">Triangularia verruculosa</name>
    <dbReference type="NCBI Taxonomy" id="2587418"/>
    <lineage>
        <taxon>Eukaryota</taxon>
        <taxon>Fungi</taxon>
        <taxon>Dikarya</taxon>
        <taxon>Ascomycota</taxon>
        <taxon>Pezizomycotina</taxon>
        <taxon>Sordariomycetes</taxon>
        <taxon>Sordariomycetidae</taxon>
        <taxon>Sordariales</taxon>
        <taxon>Podosporaceae</taxon>
        <taxon>Triangularia</taxon>
    </lineage>
</organism>
<keyword evidence="3" id="KW-1185">Reference proteome</keyword>
<dbReference type="AlphaFoldDB" id="A0AAN6X6F0"/>
<feature type="transmembrane region" description="Helical" evidence="1">
    <location>
        <begin position="20"/>
        <end position="39"/>
    </location>
</feature>
<keyword evidence="1" id="KW-0812">Transmembrane</keyword>
<dbReference type="Proteomes" id="UP001303160">
    <property type="component" value="Unassembled WGS sequence"/>
</dbReference>
<gene>
    <name evidence="2" type="ORF">QBC40DRAFT_290647</name>
</gene>
<dbReference type="EMBL" id="MU864056">
    <property type="protein sequence ID" value="KAK4194516.1"/>
    <property type="molecule type" value="Genomic_DNA"/>
</dbReference>
<evidence type="ECO:0000313" key="3">
    <source>
        <dbReference type="Proteomes" id="UP001303160"/>
    </source>
</evidence>
<accession>A0AAN6X6F0</accession>
<keyword evidence="1" id="KW-1133">Transmembrane helix</keyword>
<comment type="caution">
    <text evidence="2">The sequence shown here is derived from an EMBL/GenBank/DDBJ whole genome shotgun (WGS) entry which is preliminary data.</text>
</comment>
<reference evidence="2" key="2">
    <citation type="submission" date="2023-05" db="EMBL/GenBank/DDBJ databases">
        <authorList>
            <consortium name="Lawrence Berkeley National Laboratory"/>
            <person name="Steindorff A."/>
            <person name="Hensen N."/>
            <person name="Bonometti L."/>
            <person name="Westerberg I."/>
            <person name="Brannstrom I.O."/>
            <person name="Guillou S."/>
            <person name="Cros-Aarteil S."/>
            <person name="Calhoun S."/>
            <person name="Haridas S."/>
            <person name="Kuo A."/>
            <person name="Mondo S."/>
            <person name="Pangilinan J."/>
            <person name="Riley R."/>
            <person name="Labutti K."/>
            <person name="Andreopoulos B."/>
            <person name="Lipzen A."/>
            <person name="Chen C."/>
            <person name="Yanf M."/>
            <person name="Daum C."/>
            <person name="Ng V."/>
            <person name="Clum A."/>
            <person name="Ohm R."/>
            <person name="Martin F."/>
            <person name="Silar P."/>
            <person name="Natvig D."/>
            <person name="Lalanne C."/>
            <person name="Gautier V."/>
            <person name="Ament-Velasquez S.L."/>
            <person name="Kruys A."/>
            <person name="Hutchinson M.I."/>
            <person name="Powell A.J."/>
            <person name="Barry K."/>
            <person name="Miller A.N."/>
            <person name="Grigoriev I.V."/>
            <person name="Debuchy R."/>
            <person name="Gladieux P."/>
            <person name="Thoren M.H."/>
            <person name="Johannesson H."/>
        </authorList>
    </citation>
    <scope>NUCLEOTIDE SEQUENCE</scope>
    <source>
        <strain evidence="2">CBS 315.58</strain>
    </source>
</reference>
<name>A0AAN6X6F0_9PEZI</name>
<proteinExistence type="predicted"/>
<evidence type="ECO:0000256" key="1">
    <source>
        <dbReference type="SAM" id="Phobius"/>
    </source>
</evidence>
<reference evidence="2" key="1">
    <citation type="journal article" date="2023" name="Mol. Phylogenet. Evol.">
        <title>Genome-scale phylogeny and comparative genomics of the fungal order Sordariales.</title>
        <authorList>
            <person name="Hensen N."/>
            <person name="Bonometti L."/>
            <person name="Westerberg I."/>
            <person name="Brannstrom I.O."/>
            <person name="Guillou S."/>
            <person name="Cros-Aarteil S."/>
            <person name="Calhoun S."/>
            <person name="Haridas S."/>
            <person name="Kuo A."/>
            <person name="Mondo S."/>
            <person name="Pangilinan J."/>
            <person name="Riley R."/>
            <person name="LaButti K."/>
            <person name="Andreopoulos B."/>
            <person name="Lipzen A."/>
            <person name="Chen C."/>
            <person name="Yan M."/>
            <person name="Daum C."/>
            <person name="Ng V."/>
            <person name="Clum A."/>
            <person name="Steindorff A."/>
            <person name="Ohm R.A."/>
            <person name="Martin F."/>
            <person name="Silar P."/>
            <person name="Natvig D.O."/>
            <person name="Lalanne C."/>
            <person name="Gautier V."/>
            <person name="Ament-Velasquez S.L."/>
            <person name="Kruys A."/>
            <person name="Hutchinson M.I."/>
            <person name="Powell A.J."/>
            <person name="Barry K."/>
            <person name="Miller A.N."/>
            <person name="Grigoriev I.V."/>
            <person name="Debuchy R."/>
            <person name="Gladieux P."/>
            <person name="Hiltunen Thoren M."/>
            <person name="Johannesson H."/>
        </authorList>
    </citation>
    <scope>NUCLEOTIDE SEQUENCE</scope>
    <source>
        <strain evidence="2">CBS 315.58</strain>
    </source>
</reference>
<evidence type="ECO:0000313" key="2">
    <source>
        <dbReference type="EMBL" id="KAK4194516.1"/>
    </source>
</evidence>
<keyword evidence="1" id="KW-0472">Membrane</keyword>